<dbReference type="PROSITE" id="PS00455">
    <property type="entry name" value="AMP_BINDING"/>
    <property type="match status" value="3"/>
</dbReference>
<organism evidence="6 7">
    <name type="scientific">Pseudomonas benzenivorans</name>
    <dbReference type="NCBI Taxonomy" id="556533"/>
    <lineage>
        <taxon>Bacteria</taxon>
        <taxon>Pseudomonadati</taxon>
        <taxon>Pseudomonadota</taxon>
        <taxon>Gammaproteobacteria</taxon>
        <taxon>Pseudomonadales</taxon>
        <taxon>Pseudomonadaceae</taxon>
        <taxon>Pseudomonas</taxon>
    </lineage>
</organism>
<dbReference type="PANTHER" id="PTHR45527:SF1">
    <property type="entry name" value="FATTY ACID SYNTHASE"/>
    <property type="match status" value="1"/>
</dbReference>
<dbReference type="InterPro" id="IPR020806">
    <property type="entry name" value="PKS_PP-bd"/>
</dbReference>
<dbReference type="InterPro" id="IPR045851">
    <property type="entry name" value="AMP-bd_C_sf"/>
</dbReference>
<keyword evidence="4" id="KW-0677">Repeat</keyword>
<dbReference type="Gene3D" id="3.30.300.30">
    <property type="match status" value="3"/>
</dbReference>
<dbReference type="InterPro" id="IPR000873">
    <property type="entry name" value="AMP-dep_synth/lig_dom"/>
</dbReference>
<dbReference type="NCBIfam" id="TIGR01733">
    <property type="entry name" value="AA-adenyl-dom"/>
    <property type="match status" value="3"/>
</dbReference>
<dbReference type="SUPFAM" id="SSF56801">
    <property type="entry name" value="Acetyl-CoA synthetase-like"/>
    <property type="match status" value="3"/>
</dbReference>
<dbReference type="SUPFAM" id="SSF47336">
    <property type="entry name" value="ACP-like"/>
    <property type="match status" value="3"/>
</dbReference>
<dbReference type="Pfam" id="PF00550">
    <property type="entry name" value="PP-binding"/>
    <property type="match status" value="3"/>
</dbReference>
<feature type="domain" description="Carrier" evidence="5">
    <location>
        <begin position="3564"/>
        <end position="3639"/>
    </location>
</feature>
<feature type="domain" description="Carrier" evidence="5">
    <location>
        <begin position="2510"/>
        <end position="2584"/>
    </location>
</feature>
<dbReference type="Gene3D" id="1.10.1200.10">
    <property type="entry name" value="ACP-like"/>
    <property type="match status" value="2"/>
</dbReference>
<dbReference type="Pfam" id="PF00668">
    <property type="entry name" value="Condensation"/>
    <property type="match status" value="4"/>
</dbReference>
<proteinExistence type="predicted"/>
<dbReference type="RefSeq" id="WP_318645676.1">
    <property type="nucleotide sequence ID" value="NZ_CP137892.1"/>
</dbReference>
<dbReference type="Gene3D" id="2.30.38.10">
    <property type="entry name" value="Luciferase, Domain 3"/>
    <property type="match status" value="3"/>
</dbReference>
<dbReference type="InterPro" id="IPR029058">
    <property type="entry name" value="AB_hydrolase_fold"/>
</dbReference>
<dbReference type="NCBIfam" id="NF003417">
    <property type="entry name" value="PRK04813.1"/>
    <property type="match status" value="5"/>
</dbReference>
<gene>
    <name evidence="6" type="ORF">SBP02_06990</name>
</gene>
<dbReference type="Gene3D" id="3.40.50.980">
    <property type="match status" value="6"/>
</dbReference>
<dbReference type="InterPro" id="IPR023213">
    <property type="entry name" value="CAT-like_dom_sf"/>
</dbReference>
<dbReference type="Gene3D" id="3.30.559.30">
    <property type="entry name" value="Nonribosomal peptide synthetase, condensation domain"/>
    <property type="match status" value="4"/>
</dbReference>
<dbReference type="Proteomes" id="UP001305928">
    <property type="component" value="Chromosome"/>
</dbReference>
<dbReference type="SUPFAM" id="SSF52777">
    <property type="entry name" value="CoA-dependent acyltransferases"/>
    <property type="match status" value="8"/>
</dbReference>
<evidence type="ECO:0000256" key="4">
    <source>
        <dbReference type="ARBA" id="ARBA00022737"/>
    </source>
</evidence>
<dbReference type="Gene3D" id="3.30.559.10">
    <property type="entry name" value="Chloramphenicol acetyltransferase-like domain"/>
    <property type="match status" value="4"/>
</dbReference>
<evidence type="ECO:0000256" key="2">
    <source>
        <dbReference type="ARBA" id="ARBA00022450"/>
    </source>
</evidence>
<sequence length="3663" mass="402022">MNAHSTPMAATELAWAPLSYAQQRLWFFSRLAPQSSAYNLGGLLWLDGELDRIALAAALDQLLARHGALRTVFAERDGVAMQALLPACALALEECDLTALAGEQQEQEVRRQGRACVERPYDLGVGPLFRAVLYRLGAERQVLLIGMHHIVSDAWSVGVLLKELAECYAAHRQGRAPGLKALPQTYGDYAASQRQWLAGDEGRRQLDFWTRTLGREQPLPGLADDFPRQPRADRDAAYRTLQLQPALVSALRELGGSAGCTLFGVLLAALQVQLSRLSGQREVRIGVPVAGRSKARERLIGFFVNTLVLAARPQPQLGVGDWLAQTKASLDQALAHQGTPLEQLVEALAPERSLGQQPLFQVAFNYRHQHQLPVDWLPGCSARIEELPASRIPFDLALDAVRDQGDRLSITFAYAADLFAERSIERLIQGFQRLLEAFVEAPEAPLATLQMLTEQEQQRLAQWNRPREQHDATRLFPALFAEQAALRPAAIALVHGTERLSYAELEARANQLAHLLIAQGVRPESRVGVSLERGTGMLVAMLGILKAGGAFVPLDPDYPRERLAYMAEDSGLRWLLTHSSLVERLPLPEGVEALCLDRLDLAAHATDAPDVTLHPLNLAYLIYTSGSTGQPKGVAVNHAGLSMHVQVIGQRYGMTPDDVELHFASISFDGALERWTVPLAHGSRLVIRDQELWSAERTCQVLAEEGVTIACLPPSYAQQLLDWVEANPALVAEAEPDGSFPRSAWERSPGRSASASAMLRVRSWTLGGEAFTRELYQRLQAILKPQRIINGYGPTETVVTPLIWSAYPGDSFEAAYAPIGTAVGPRRLYVLDGELNPLPIGVAGELYIGGEIGLARGYHQRPELTAERFLPDPFGAPGERMYRTGDLVRWREDGVIDYLGRVDHQVKIRGFRIELGEIESQLLALDGVAEAAVIARDTPSGKQLVGYVVTRQDLDGQVLKAALAQSLPDYMVPAQIIGLAKLPLTPAGKLDRAALPQPVWQSQGYEAPQSEAERILAGIWSEVLGIAPIGREAHFFELGGDSIVALQVVSRARQQGLGLTPKDVFQQQTLAQLAAVARAVAAPQAEQGAVEGPAPLLPIQARFLEREGLVPCNQYLLCELAAPFDTELLEQALQALVRHHDALRLRFRHQDGAWHQLHGEPSHAGLLQVHELADDSRLESLCEQTQRSLDLERGPLLRGLYLRRPGRQDRLLLCIHHLAVDGVSWRVLLEDLPRLYGQLAAGLPPQLPAKTTAFKTWAERLQGWADGPSVAAELPFWQAQLADVGELPLLAQAPGREGQRRRIDWQLPAAFTRELLLAGQQAYRLRADELLLTALSRVLCAWSEQPALRLHLESHGRAPLFDDLDLSRTVGWFTGLYPLRLQPGAELAASLKAIKEQLRAVPNGGLGYGLLAQRGQVADVRPQLLFNYLGQFDEAADGPLRLLEGGLWREASAPLDAALVINAEQRGGALLLHVDFSEQQWQRATLEGLLQRLSAELHSIHAHCRQAPRVLTPSDVPLAGLGQARLDALAGVEDLYPLSPLQQGLLFHTRLQGAASYVNQLVLPLAGLDPQRLHGAWRQVFQRHAILRSAFLDGERPLQAVRGTLQLPWEVRDWRGEADFDAALEAFCAAERQAGFDLAAAPLLRLTLVQQGAREHVLVWTLHHLLLDGWSTALLLGEVLALYHGEALSTPRGQFRDYIAWLAGRDPAASEAFWRPLLQRLDGPSRIVGCLPCRQPGTGHVRHPLPLAAQEEAELRGFAQRQGVTLNSLIQGAWALLLGRLTGKRRVCFGTTVAGRPAELEGSEQLLGLFINSLPVPIELPAGQAVGEWLRAVQALNLSLREHEHTPLYELQRWAGSAGEGLFDSLLVFENYPLGDALRQAERGELRLGQPQSHEFTHYPLTLAVLPGERLELLLAYDSAHFDADGIAQLAALLRQILAELCRDAQRPLASLELLTDGERDQLEQWNQSHEQHDGARLFPALFAEQAARRPEAIALVHGAERLSYAELEARSSQLARLLIERGVRPESRVGVSLERGTGMILAMLGILKAGGAFVPLDPDYPRERLAYMAEDSGLRWLLTGSDLLERLPLPEGVAALCLDRLPLADYPASAPAVRLHPLNLAYLIYTSGSTGQPKGVAVNHAGLSMHVQVIGQRYGMTPDDVELHFASISFDGALERWTVPLAHGSRLVIRDQELWSAERTCQVLAEEGVTIACLPPSYAQQLLDWVEANPALVAEAEPDGSFPRSAWERSPGRSASASAMLRVRSWTLGGEAFTRELYQRLQSTLKPQRIINGYGPTETVVTPLIWSAYPGERFEAAYAPIGTAVGPRRLYVLDGELNPLPIGVAGELYIGGEIGLARGYHRRPELTAERFLPDPFGAPGERMYRTGDLVRWREDGVIDYLGRVDHQVKIRGFRIELGEIESQLLALDGVAEAAVIARDTPSGKQLVGYVVSRGQLDSGALKTALARVLPDYMVPAQIIGLAKLPLTPAGKLDRAALPEPVWQSQGYEAPQSEAERSLAGIWSEVLGIAPIGREAHFFELGGDSIVALQVVSRARQQGFVLPLKALFDAPLLADCAGQLVAAEADLPQLRALPRGDDLPLSHAQHRLWFLNRLDPANGAYHMPAGLDLSGRLERQALQGAFDCLEARHEVLRTRFVEHQGEPRQRILPAQGQRIDWHDLRPRPGAQREATAQAIAAELLATPFDLARDPLLRVAVLRLADQEYRLLLVQHHIVSDGWSMQRFIEEFCAAYAALAEGGVPSFAPLPVQYADYAQWQRDWLASGEARRQLAYWQAQLGEHQPLLELPSDHPRPAQGVRQGARLRFQLPSELTAQLRALAQREGSTLFGVLLAAWQSLLHRYSGQDDIRVGVPVAGRSLPQIEAVLGCFINTLVLRGAPAADKPFRQLLGELAQTSRDALAHQELPFDQLVEALQPARSLSHHPLFQVAFNHQQLDFSALQRLPGLRVEPFDPGAAGAQFDLALDTEEGPDGSLSGFISYASELFESRSIRRMAGHLQNLLEGLCADPGCAIGRLPLLDAEEAARIAAWNDTARDYGAFVPLTRRLAEQATRTPQAPALVFGEQRLSYAELDAAVNRLANRLRGLGVGPGVLVGISLERSLELVVGLHAIVRAGGAYVPLDPEYPLERLAYLLEDSGVELLLSHSALVERLPLPPGLQVLSLDRECCDGESSVCPDVTLQPQDLAYVIYTSGSTGKPKGAGNSHEALANRVLWMQEAYPLGAGDVVLQKTPFSFDVSVWEFFWPLLTGACLALAAPGDHRDPQKLVELIERQRVTTLHFVPSMLQAFMAHPALQGCASLARILCSGEALPAELQAKVFQRLPGVGLYNLYGPTEAAIDVSHWTCVAEGRHAVPIGRPIANLRLHILDGQLGRVPVGVPGELFIAGQGLARGYHRRPELTAERFLPDPYGPPGTRMYRTGDLVRWREDGAIDYLGRIDHQVKIRGYRVELGEIEAELCAQPNVAEAVVVARDTQIGKQLVGYLVAEQAPVDEPAWLAGLKSALKAALPEHMVPAALVRLERMPLSPNGKLERRALPEPVWQARQYRAPQSELEQALAAIWQEVLEVPRVGLDDNFFELGGHSLLATQAVALLRERLKREVPLRAFFELDNLAALAETLAQQAPEAAEQEDDELRAMAALLDELEAL</sequence>
<dbReference type="InterPro" id="IPR006162">
    <property type="entry name" value="Ppantetheine_attach_site"/>
</dbReference>
<keyword evidence="7" id="KW-1185">Reference proteome</keyword>
<dbReference type="InterPro" id="IPR010060">
    <property type="entry name" value="NRPS_synth"/>
</dbReference>
<dbReference type="InterPro" id="IPR001242">
    <property type="entry name" value="Condensation_dom"/>
</dbReference>
<evidence type="ECO:0000259" key="5">
    <source>
        <dbReference type="PROSITE" id="PS50075"/>
    </source>
</evidence>
<dbReference type="SMART" id="SM00823">
    <property type="entry name" value="PKS_PP"/>
    <property type="match status" value="3"/>
</dbReference>
<dbReference type="CDD" id="cd19543">
    <property type="entry name" value="DCL_NRPS"/>
    <property type="match status" value="1"/>
</dbReference>
<accession>A0ABZ0PZB8</accession>
<dbReference type="CDD" id="cd17649">
    <property type="entry name" value="A_NRPS_PvdJ-like"/>
    <property type="match status" value="2"/>
</dbReference>
<dbReference type="CDD" id="cd19531">
    <property type="entry name" value="LCL_NRPS-like"/>
    <property type="match status" value="2"/>
</dbReference>
<protein>
    <submittedName>
        <fullName evidence="6">Amino acid adenylation domain-containing protein</fullName>
    </submittedName>
</protein>
<dbReference type="InterPro" id="IPR025110">
    <property type="entry name" value="AMP-bd_C"/>
</dbReference>
<dbReference type="PANTHER" id="PTHR45527">
    <property type="entry name" value="NONRIBOSOMAL PEPTIDE SYNTHETASE"/>
    <property type="match status" value="1"/>
</dbReference>
<dbReference type="Gene3D" id="3.40.50.1820">
    <property type="entry name" value="alpha/beta hydrolase"/>
    <property type="match status" value="1"/>
</dbReference>
<evidence type="ECO:0000313" key="7">
    <source>
        <dbReference type="Proteomes" id="UP001305928"/>
    </source>
</evidence>
<dbReference type="InterPro" id="IPR009081">
    <property type="entry name" value="PP-bd_ACP"/>
</dbReference>
<dbReference type="InterPro" id="IPR036736">
    <property type="entry name" value="ACP-like_sf"/>
</dbReference>
<dbReference type="EMBL" id="CP137892">
    <property type="protein sequence ID" value="WPC06496.1"/>
    <property type="molecule type" value="Genomic_DNA"/>
</dbReference>
<comment type="cofactor">
    <cofactor evidence="1">
        <name>pantetheine 4'-phosphate</name>
        <dbReference type="ChEBI" id="CHEBI:47942"/>
    </cofactor>
</comment>
<evidence type="ECO:0000256" key="1">
    <source>
        <dbReference type="ARBA" id="ARBA00001957"/>
    </source>
</evidence>
<dbReference type="Pfam" id="PF00501">
    <property type="entry name" value="AMP-binding"/>
    <property type="match status" value="3"/>
</dbReference>
<dbReference type="PROSITE" id="PS00012">
    <property type="entry name" value="PHOSPHOPANTETHEINE"/>
    <property type="match status" value="3"/>
</dbReference>
<reference evidence="6 7" key="1">
    <citation type="submission" date="2023-11" db="EMBL/GenBank/DDBJ databases">
        <title>Complete genome of Pseudomonas benzenivorans BA3361.</title>
        <authorList>
            <person name="Shin S.Y."/>
            <person name="Song J."/>
            <person name="Kang H."/>
        </authorList>
    </citation>
    <scope>NUCLEOTIDE SEQUENCE [LARGE SCALE GENOMIC DNA]</scope>
    <source>
        <strain evidence="6 7">HNIBRBA3361</strain>
    </source>
</reference>
<dbReference type="CDD" id="cd19534">
    <property type="entry name" value="E_NRPS"/>
    <property type="match status" value="1"/>
</dbReference>
<dbReference type="NCBIfam" id="TIGR01720">
    <property type="entry name" value="NRPS-para261"/>
    <property type="match status" value="1"/>
</dbReference>
<evidence type="ECO:0000256" key="3">
    <source>
        <dbReference type="ARBA" id="ARBA00022553"/>
    </source>
</evidence>
<feature type="domain" description="Carrier" evidence="5">
    <location>
        <begin position="1007"/>
        <end position="1081"/>
    </location>
</feature>
<dbReference type="InterPro" id="IPR010071">
    <property type="entry name" value="AA_adenyl_dom"/>
</dbReference>
<dbReference type="PROSITE" id="PS50075">
    <property type="entry name" value="CARRIER"/>
    <property type="match status" value="3"/>
</dbReference>
<name>A0ABZ0PZB8_9PSED</name>
<evidence type="ECO:0000313" key="6">
    <source>
        <dbReference type="EMBL" id="WPC06496.1"/>
    </source>
</evidence>
<dbReference type="CDD" id="cd17646">
    <property type="entry name" value="A_NRPS_AB3403-like"/>
    <property type="match status" value="1"/>
</dbReference>
<keyword evidence="2" id="KW-0596">Phosphopantetheine</keyword>
<dbReference type="Pfam" id="PF13193">
    <property type="entry name" value="AMP-binding_C"/>
    <property type="match status" value="3"/>
</dbReference>
<keyword evidence="3" id="KW-0597">Phosphoprotein</keyword>
<dbReference type="InterPro" id="IPR020845">
    <property type="entry name" value="AMP-binding_CS"/>
</dbReference>